<gene>
    <name evidence="1" type="ordered locus">BBR47_02980</name>
</gene>
<reference evidence="1 2" key="1">
    <citation type="submission" date="2005-03" db="EMBL/GenBank/DDBJ databases">
        <title>Brevibacillus brevis strain 47, complete genome.</title>
        <authorList>
            <person name="Hosoyama A."/>
            <person name="Yamada R."/>
            <person name="Hongo Y."/>
            <person name="Terui Y."/>
            <person name="Ankai A."/>
            <person name="Masuyama W."/>
            <person name="Sekiguchi M."/>
            <person name="Takeda T."/>
            <person name="Asano K."/>
            <person name="Ohji S."/>
            <person name="Ichikawa N."/>
            <person name="Narita S."/>
            <person name="Aoki N."/>
            <person name="Miura H."/>
            <person name="Matsushita S."/>
            <person name="Sekigawa T."/>
            <person name="Yamagata H."/>
            <person name="Yoshikawa H."/>
            <person name="Udaka S."/>
            <person name="Tanikawa S."/>
            <person name="Fujita N."/>
        </authorList>
    </citation>
    <scope>NUCLEOTIDE SEQUENCE [LARGE SCALE GENOMIC DNA]</scope>
    <source>
        <strain evidence="2">47 / JCM 6285 / NBRC 100599</strain>
    </source>
</reference>
<accession>C0ZIQ7</accession>
<sequence>MNISAKYIFPVSTYLKLQGIKQVKFGKLLSDTNNNQKPVIRILDWLPFWPTTRFMKGGIIIYVVCYT</sequence>
<evidence type="ECO:0000313" key="1">
    <source>
        <dbReference type="EMBL" id="BAH41275.1"/>
    </source>
</evidence>
<dbReference type="Proteomes" id="UP000001877">
    <property type="component" value="Chromosome"/>
</dbReference>
<organism evidence="1 2">
    <name type="scientific">Brevibacillus brevis (strain 47 / JCM 6285 / NBRC 100599)</name>
    <dbReference type="NCBI Taxonomy" id="358681"/>
    <lineage>
        <taxon>Bacteria</taxon>
        <taxon>Bacillati</taxon>
        <taxon>Bacillota</taxon>
        <taxon>Bacilli</taxon>
        <taxon>Bacillales</taxon>
        <taxon>Paenibacillaceae</taxon>
        <taxon>Brevibacillus</taxon>
    </lineage>
</organism>
<protein>
    <submittedName>
        <fullName evidence="1">Uncharacterized protein</fullName>
    </submittedName>
</protein>
<dbReference type="AlphaFoldDB" id="C0ZIQ7"/>
<dbReference type="HOGENOM" id="CLU_2804028_0_0_9"/>
<keyword evidence="2" id="KW-1185">Reference proteome</keyword>
<name>C0ZIQ7_BREBN</name>
<dbReference type="STRING" id="358681.BBR47_02980"/>
<proteinExistence type="predicted"/>
<evidence type="ECO:0000313" key="2">
    <source>
        <dbReference type="Proteomes" id="UP000001877"/>
    </source>
</evidence>
<dbReference type="EMBL" id="AP008955">
    <property type="protein sequence ID" value="BAH41275.1"/>
    <property type="molecule type" value="Genomic_DNA"/>
</dbReference>
<dbReference type="KEGG" id="bbe:BBR47_02980"/>